<keyword evidence="1" id="KW-0472">Membrane</keyword>
<reference evidence="2 3" key="1">
    <citation type="journal article" date="2023" name="Life. Sci Alliance">
        <title>Evolutionary insights into 3D genome organization and epigenetic landscape of Vigna mungo.</title>
        <authorList>
            <person name="Junaid A."/>
            <person name="Singh B."/>
            <person name="Bhatia S."/>
        </authorList>
    </citation>
    <scope>NUCLEOTIDE SEQUENCE [LARGE SCALE GENOMIC DNA]</scope>
    <source>
        <strain evidence="2">Urdbean</strain>
    </source>
</reference>
<evidence type="ECO:0000313" key="3">
    <source>
        <dbReference type="Proteomes" id="UP001374535"/>
    </source>
</evidence>
<keyword evidence="3" id="KW-1185">Reference proteome</keyword>
<organism evidence="2 3">
    <name type="scientific">Vigna mungo</name>
    <name type="common">Black gram</name>
    <name type="synonym">Phaseolus mungo</name>
    <dbReference type="NCBI Taxonomy" id="3915"/>
    <lineage>
        <taxon>Eukaryota</taxon>
        <taxon>Viridiplantae</taxon>
        <taxon>Streptophyta</taxon>
        <taxon>Embryophyta</taxon>
        <taxon>Tracheophyta</taxon>
        <taxon>Spermatophyta</taxon>
        <taxon>Magnoliopsida</taxon>
        <taxon>eudicotyledons</taxon>
        <taxon>Gunneridae</taxon>
        <taxon>Pentapetalae</taxon>
        <taxon>rosids</taxon>
        <taxon>fabids</taxon>
        <taxon>Fabales</taxon>
        <taxon>Fabaceae</taxon>
        <taxon>Papilionoideae</taxon>
        <taxon>50 kb inversion clade</taxon>
        <taxon>NPAAA clade</taxon>
        <taxon>indigoferoid/millettioid clade</taxon>
        <taxon>Phaseoleae</taxon>
        <taxon>Vigna</taxon>
    </lineage>
</organism>
<keyword evidence="1" id="KW-0812">Transmembrane</keyword>
<protein>
    <submittedName>
        <fullName evidence="2">Uncharacterized protein</fullName>
    </submittedName>
</protein>
<evidence type="ECO:0000256" key="1">
    <source>
        <dbReference type="SAM" id="Phobius"/>
    </source>
</evidence>
<feature type="transmembrane region" description="Helical" evidence="1">
    <location>
        <begin position="127"/>
        <end position="146"/>
    </location>
</feature>
<dbReference type="EMBL" id="CP144693">
    <property type="protein sequence ID" value="WVY99633.1"/>
    <property type="molecule type" value="Genomic_DNA"/>
</dbReference>
<evidence type="ECO:0000313" key="2">
    <source>
        <dbReference type="EMBL" id="WVY99633.1"/>
    </source>
</evidence>
<name>A0AAQ3RLD3_VIGMU</name>
<sequence>MIMGLLARTNLIFSNEILLANPAPPCHVLILTPVNVSVKVQFSTCTSSTMSVSPRVPNDPMLIPWPGPHVIPVILILEDPALIAMQSSPVAIKELSTLMSLEPEISMPSVLGLFPGATRRRKERVPFWQLVRVMWLLAGLMLVYPFS</sequence>
<dbReference type="Proteomes" id="UP001374535">
    <property type="component" value="Chromosome 8"/>
</dbReference>
<dbReference type="AlphaFoldDB" id="A0AAQ3RLD3"/>
<proteinExistence type="predicted"/>
<keyword evidence="1" id="KW-1133">Transmembrane helix</keyword>
<gene>
    <name evidence="2" type="ORF">V8G54_025703</name>
</gene>
<accession>A0AAQ3RLD3</accession>